<sequence>MLRGSLELDAKLKTGPLTWTAVGRADREVLTTYQKDLQNLARQNTPGGPGSSLLSQYNQTELREFYVDADVGDRVHLRLGKQQIVWGETDFFHPTDLIQGYDYRWRSFVEPESDEVRKPLIMANAKIAVPEAGGTLQLVIRPGLDRKRDIGNTYDIYGGRWSVQPFQGVDFLSGIVRYDYDHPYGKASSPTGGARWTGIAGPVNYAFSYLNTFTPDPVLNPAANPIGKSPSGLLGDFFFPKINVYDASVSGQIPVIDTIVNAEIAYQPNRYFNTGTGLPNGTQGTGPVIRKNVILTTLRLDKELSLERLLGTNAASLLSIQLFDQWIQNFKSSDDIVAQVGWSAPAKRHDTILTAFLTLNYMNSRLNPSLAGGVDISTGDGFVIPSITYTVGNHWRFLAEADIFLPRHARTSPAQLGQSTYGLAGFGNHDQLLLRATYQF</sequence>
<reference evidence="1 2" key="1">
    <citation type="journal article" date="2020" name="Int. J. Syst. Evol. Microbiol.">
        <title>Paraburkholderia madseniana sp. nov., a phenolic acid-degrading bacterium isolated from acidic forest soil.</title>
        <authorList>
            <person name="Wilhelm R.C."/>
            <person name="Murphy S.J.L."/>
            <person name="Feriancek N.M."/>
            <person name="Karasz D.C."/>
            <person name="DeRito C.M."/>
            <person name="Newman J.D."/>
            <person name="Buckley D.H."/>
        </authorList>
    </citation>
    <scope>NUCLEOTIDE SEQUENCE [LARGE SCALE GENOMIC DNA]</scope>
    <source>
        <strain evidence="1 2">RP11</strain>
    </source>
</reference>
<dbReference type="InterPro" id="IPR010727">
    <property type="entry name" value="DUF1302"/>
</dbReference>
<comment type="caution">
    <text evidence="1">The sequence shown here is derived from an EMBL/GenBank/DDBJ whole genome shotgun (WGS) entry which is preliminary data.</text>
</comment>
<dbReference type="Proteomes" id="UP000463700">
    <property type="component" value="Unassembled WGS sequence"/>
</dbReference>
<dbReference type="AlphaFoldDB" id="A0A6N6WCM8"/>
<organism evidence="1 2">
    <name type="scientific">Paraburkholderia madseniana</name>
    <dbReference type="NCBI Taxonomy" id="2599607"/>
    <lineage>
        <taxon>Bacteria</taxon>
        <taxon>Pseudomonadati</taxon>
        <taxon>Pseudomonadota</taxon>
        <taxon>Betaproteobacteria</taxon>
        <taxon>Burkholderiales</taxon>
        <taxon>Burkholderiaceae</taxon>
        <taxon>Paraburkholderia</taxon>
    </lineage>
</organism>
<dbReference type="Pfam" id="PF06980">
    <property type="entry name" value="DUF1302"/>
    <property type="match status" value="1"/>
</dbReference>
<gene>
    <name evidence="1" type="ORF">FSO04_19895</name>
</gene>
<proteinExistence type="predicted"/>
<accession>A0A6N6WCM8</accession>
<protein>
    <submittedName>
        <fullName evidence="1">LysR family transcriptional regulator</fullName>
    </submittedName>
</protein>
<evidence type="ECO:0000313" key="2">
    <source>
        <dbReference type="Proteomes" id="UP000463700"/>
    </source>
</evidence>
<dbReference type="EMBL" id="VOSW01000036">
    <property type="protein sequence ID" value="KAE8758233.1"/>
    <property type="molecule type" value="Genomic_DNA"/>
</dbReference>
<evidence type="ECO:0000313" key="1">
    <source>
        <dbReference type="EMBL" id="KAE8758233.1"/>
    </source>
</evidence>
<name>A0A6N6WCM8_9BURK</name>
<dbReference type="OrthoDB" id="9801336at2"/>